<dbReference type="Pfam" id="PF00239">
    <property type="entry name" value="Resolvase"/>
    <property type="match status" value="1"/>
</dbReference>
<dbReference type="PROSITE" id="PS50937">
    <property type="entry name" value="HTH_MERR_2"/>
    <property type="match status" value="1"/>
</dbReference>
<evidence type="ECO:0008006" key="10">
    <source>
        <dbReference type="Google" id="ProtNLM"/>
    </source>
</evidence>
<dbReference type="GO" id="GO:0003677">
    <property type="term" value="F:DNA binding"/>
    <property type="evidence" value="ECO:0007669"/>
    <property type="project" value="UniProtKB-KW"/>
</dbReference>
<protein>
    <recommendedName>
        <fullName evidence="10">IS607 family transposase</fullName>
    </recommendedName>
</protein>
<dbReference type="FunFam" id="3.40.50.1390:FF:000002">
    <property type="entry name" value="ORF1 in transposon ISC1904"/>
    <property type="match status" value="1"/>
</dbReference>
<dbReference type="InterPro" id="IPR051491">
    <property type="entry name" value="Recombinase/Transposase-rel"/>
</dbReference>
<feature type="domain" description="Resolvase/invertase-type recombinase catalytic" evidence="7">
    <location>
        <begin position="57"/>
        <end position="199"/>
    </location>
</feature>
<dbReference type="SUPFAM" id="SSF46955">
    <property type="entry name" value="Putative DNA-binding domain"/>
    <property type="match status" value="1"/>
</dbReference>
<keyword evidence="9" id="KW-1185">Reference proteome</keyword>
<dbReference type="Gene3D" id="3.40.50.1390">
    <property type="entry name" value="Resolvase, N-terminal catalytic domain"/>
    <property type="match status" value="1"/>
</dbReference>
<dbReference type="Pfam" id="PF00376">
    <property type="entry name" value="MerR"/>
    <property type="match status" value="1"/>
</dbReference>
<dbReference type="InterPro" id="IPR000551">
    <property type="entry name" value="MerR-type_HTH_dom"/>
</dbReference>
<sequence>MERYVSIGEAAQIKGVSIDTLRLWEEKEILIPVRTEGGHRRYKLSDLLGANNNTNKKTVAYARVSSHDQKADLERQALVLSAYCEHQDYNYILIQDLGSGLNYKKKGLRKLIDLILGEEVDRLVVTNKDRLLRFGSELVFGLCEHFGVEVIILNKKEEATFEEDLAKDVLEIITVFSARLYGSRSRKNQEILRNLVKAIDTEDNLD</sequence>
<dbReference type="GO" id="GO:0015074">
    <property type="term" value="P:DNA integration"/>
    <property type="evidence" value="ECO:0007669"/>
    <property type="project" value="UniProtKB-KW"/>
</dbReference>
<evidence type="ECO:0000313" key="8">
    <source>
        <dbReference type="EMBL" id="RUT06397.1"/>
    </source>
</evidence>
<reference evidence="8" key="1">
    <citation type="submission" date="2018-12" db="EMBL/GenBank/DDBJ databases">
        <authorList>
            <person name="Will S."/>
            <person name="Neumann-Schaal M."/>
            <person name="Henke P."/>
        </authorList>
    </citation>
    <scope>NUCLEOTIDE SEQUENCE</scope>
    <source>
        <strain evidence="8">PCC 7102</strain>
    </source>
</reference>
<keyword evidence="3" id="KW-0233">DNA recombination</keyword>
<dbReference type="SMART" id="SM00422">
    <property type="entry name" value="HTH_MERR"/>
    <property type="match status" value="1"/>
</dbReference>
<dbReference type="GO" id="GO:0006355">
    <property type="term" value="P:regulation of DNA-templated transcription"/>
    <property type="evidence" value="ECO:0007669"/>
    <property type="project" value="InterPro"/>
</dbReference>
<feature type="domain" description="HTH merR-type" evidence="6">
    <location>
        <begin position="4"/>
        <end position="47"/>
    </location>
</feature>
<dbReference type="NCBIfam" id="NF033518">
    <property type="entry name" value="transpos_IS607"/>
    <property type="match status" value="1"/>
</dbReference>
<dbReference type="PROSITE" id="PS00397">
    <property type="entry name" value="RECOMBINASES_1"/>
    <property type="match status" value="1"/>
</dbReference>
<evidence type="ECO:0000256" key="3">
    <source>
        <dbReference type="ARBA" id="ARBA00023172"/>
    </source>
</evidence>
<evidence type="ECO:0000256" key="4">
    <source>
        <dbReference type="PIRSR" id="PIRSR606118-50"/>
    </source>
</evidence>
<proteinExistence type="predicted"/>
<name>A0A3S1CNH2_9CYAN</name>
<dbReference type="InterPro" id="IPR006118">
    <property type="entry name" value="Recombinase_CS"/>
</dbReference>
<feature type="active site" description="O-(5'-phospho-DNA)-serine intermediate" evidence="4 5">
    <location>
        <position position="65"/>
    </location>
</feature>
<dbReference type="SUPFAM" id="SSF53041">
    <property type="entry name" value="Resolvase-like"/>
    <property type="match status" value="1"/>
</dbReference>
<dbReference type="SMART" id="SM00857">
    <property type="entry name" value="Resolvase"/>
    <property type="match status" value="1"/>
</dbReference>
<dbReference type="PROSITE" id="PS51736">
    <property type="entry name" value="RECOMBINASES_3"/>
    <property type="match status" value="1"/>
</dbReference>
<keyword evidence="2" id="KW-0238">DNA-binding</keyword>
<evidence type="ECO:0000256" key="1">
    <source>
        <dbReference type="ARBA" id="ARBA00022908"/>
    </source>
</evidence>
<organism evidence="8 9">
    <name type="scientific">Dulcicalothrix desertica PCC 7102</name>
    <dbReference type="NCBI Taxonomy" id="232991"/>
    <lineage>
        <taxon>Bacteria</taxon>
        <taxon>Bacillati</taxon>
        <taxon>Cyanobacteriota</taxon>
        <taxon>Cyanophyceae</taxon>
        <taxon>Nostocales</taxon>
        <taxon>Calotrichaceae</taxon>
        <taxon>Dulcicalothrix</taxon>
    </lineage>
</organism>
<evidence type="ECO:0000259" key="7">
    <source>
        <dbReference type="PROSITE" id="PS51736"/>
    </source>
</evidence>
<evidence type="ECO:0000259" key="6">
    <source>
        <dbReference type="PROSITE" id="PS50937"/>
    </source>
</evidence>
<dbReference type="GO" id="GO:0000150">
    <property type="term" value="F:DNA strand exchange activity"/>
    <property type="evidence" value="ECO:0007669"/>
    <property type="project" value="InterPro"/>
</dbReference>
<comment type="caution">
    <text evidence="8">The sequence shown here is derived from an EMBL/GenBank/DDBJ whole genome shotgun (WGS) entry which is preliminary data.</text>
</comment>
<dbReference type="OrthoDB" id="460054at2"/>
<dbReference type="Proteomes" id="UP000271624">
    <property type="component" value="Unassembled WGS sequence"/>
</dbReference>
<dbReference type="Gene3D" id="1.10.1660.10">
    <property type="match status" value="1"/>
</dbReference>
<dbReference type="RefSeq" id="WP_127081219.1">
    <property type="nucleotide sequence ID" value="NZ_RSCL01000006.1"/>
</dbReference>
<dbReference type="InterPro" id="IPR041718">
    <property type="entry name" value="IS607_transposase-like"/>
</dbReference>
<dbReference type="Gene3D" id="1.10.287.2170">
    <property type="match status" value="1"/>
</dbReference>
<dbReference type="PANTHER" id="PTHR36172:SF1">
    <property type="entry name" value="RESOLVASE-RELATED"/>
    <property type="match status" value="1"/>
</dbReference>
<dbReference type="InterPro" id="IPR036162">
    <property type="entry name" value="Resolvase-like_N_sf"/>
</dbReference>
<dbReference type="PANTHER" id="PTHR36172">
    <property type="match status" value="1"/>
</dbReference>
<dbReference type="AlphaFoldDB" id="A0A3S1CNH2"/>
<dbReference type="CDD" id="cd04761">
    <property type="entry name" value="HTH_MerR-SF"/>
    <property type="match status" value="1"/>
</dbReference>
<reference evidence="8" key="2">
    <citation type="journal article" date="2019" name="Genome Biol. Evol.">
        <title>Day and night: Metabolic profiles and evolutionary relationships of six axenic non-marine cyanobacteria.</title>
        <authorList>
            <person name="Will S.E."/>
            <person name="Henke P."/>
            <person name="Boedeker C."/>
            <person name="Huang S."/>
            <person name="Brinkmann H."/>
            <person name="Rohde M."/>
            <person name="Jarek M."/>
            <person name="Friedl T."/>
            <person name="Seufert S."/>
            <person name="Schumacher M."/>
            <person name="Overmann J."/>
            <person name="Neumann-Schaal M."/>
            <person name="Petersen J."/>
        </authorList>
    </citation>
    <scope>NUCLEOTIDE SEQUENCE [LARGE SCALE GENOMIC DNA]</scope>
    <source>
        <strain evidence="8">PCC 7102</strain>
    </source>
</reference>
<dbReference type="InterPro" id="IPR048046">
    <property type="entry name" value="Transpos_IS607"/>
</dbReference>
<dbReference type="InterPro" id="IPR006119">
    <property type="entry name" value="Resolv_N"/>
</dbReference>
<dbReference type="EMBL" id="RSCL01000006">
    <property type="protein sequence ID" value="RUT06397.1"/>
    <property type="molecule type" value="Genomic_DNA"/>
</dbReference>
<gene>
    <name evidence="8" type="ORF">DSM106972_026540</name>
</gene>
<dbReference type="InterPro" id="IPR009061">
    <property type="entry name" value="DNA-bd_dom_put_sf"/>
</dbReference>
<evidence type="ECO:0000256" key="5">
    <source>
        <dbReference type="PROSITE-ProRule" id="PRU10137"/>
    </source>
</evidence>
<dbReference type="CDD" id="cd03769">
    <property type="entry name" value="SR_IS607_transposase_like"/>
    <property type="match status" value="1"/>
</dbReference>
<evidence type="ECO:0000256" key="2">
    <source>
        <dbReference type="ARBA" id="ARBA00023125"/>
    </source>
</evidence>
<evidence type="ECO:0000313" key="9">
    <source>
        <dbReference type="Proteomes" id="UP000271624"/>
    </source>
</evidence>
<accession>A0A3S1CNH2</accession>
<keyword evidence="1" id="KW-0229">DNA integration</keyword>